<dbReference type="EMBL" id="LFJN01000004">
    <property type="protein sequence ID" value="KPI44026.1"/>
    <property type="molecule type" value="Genomic_DNA"/>
</dbReference>
<dbReference type="PANTHER" id="PTHR48081:SF25">
    <property type="entry name" value="PUTATIVE (AFU_ORTHOLOGUE AFUA_3G11560)-RELATED"/>
    <property type="match status" value="1"/>
</dbReference>
<keyword evidence="2 4" id="KW-0378">Hydrolase</keyword>
<dbReference type="Pfam" id="PF07859">
    <property type="entry name" value="Abhydrolase_3"/>
    <property type="match status" value="1"/>
</dbReference>
<name>A0A0N1H9C7_9EURO</name>
<dbReference type="InterPro" id="IPR002168">
    <property type="entry name" value="Lipase_GDXG_HIS_AS"/>
</dbReference>
<proteinExistence type="inferred from homology"/>
<dbReference type="VEuPathDB" id="FungiDB:AB675_6128"/>
<evidence type="ECO:0000259" key="3">
    <source>
        <dbReference type="Pfam" id="PF07859"/>
    </source>
</evidence>
<dbReference type="PROSITE" id="PS01173">
    <property type="entry name" value="LIPASE_GDXG_HIS"/>
    <property type="match status" value="1"/>
</dbReference>
<dbReference type="STRING" id="1664694.A0A0N1H9C7"/>
<evidence type="ECO:0000256" key="2">
    <source>
        <dbReference type="ARBA" id="ARBA00022801"/>
    </source>
</evidence>
<dbReference type="AlphaFoldDB" id="A0A0N1H9C7"/>
<reference evidence="4 5" key="1">
    <citation type="submission" date="2015-06" db="EMBL/GenBank/DDBJ databases">
        <title>Draft genome of the ant-associated black yeast Phialophora attae CBS 131958.</title>
        <authorList>
            <person name="Moreno L.F."/>
            <person name="Stielow B.J."/>
            <person name="de Hoog S."/>
            <person name="Vicente V.A."/>
            <person name="Weiss V.A."/>
            <person name="de Vries M."/>
            <person name="Cruz L.M."/>
            <person name="Souza E.M."/>
        </authorList>
    </citation>
    <scope>NUCLEOTIDE SEQUENCE [LARGE SCALE GENOMIC DNA]</scope>
    <source>
        <strain evidence="4 5">CBS 131958</strain>
    </source>
</reference>
<dbReference type="GeneID" id="28738274"/>
<dbReference type="InterPro" id="IPR050300">
    <property type="entry name" value="GDXG_lipolytic_enzyme"/>
</dbReference>
<feature type="domain" description="Alpha/beta hydrolase fold-3" evidence="3">
    <location>
        <begin position="160"/>
        <end position="315"/>
    </location>
</feature>
<dbReference type="InterPro" id="IPR029058">
    <property type="entry name" value="AB_hydrolase_fold"/>
</dbReference>
<dbReference type="InterPro" id="IPR013094">
    <property type="entry name" value="AB_hydrolase_3"/>
</dbReference>
<evidence type="ECO:0000256" key="1">
    <source>
        <dbReference type="ARBA" id="ARBA00010515"/>
    </source>
</evidence>
<sequence>MDMSPSTAVRLFLQVFPVTVKTALYHLLRLSENVAKQTLRTELLVAIIRTLVAIPTPIGRIQAFGNRDQGIKGGIWISKVTIPAPPGGDLADLVLGAVKDLDESGLGLAETGLPDLKAAAIGAEWTGPRGNVAKDAPRPDFEEREHYENLVKESPGETTILYFHGGGYFTMDPASHRLTTRALAKSTGGRVLSVRYRLAPQHPFPCALLDALQAYLYLIVPPPGAFHEPVKPQHIVFAGDSAGAGLSTSLLLLLLQFQRTASTNATPKLQLDGHSVKVDSSILPAGIALNSPYVDVTHALPSVTANAHYDYLFTPPAPTSTTADTTNLAPPEANFQPPPDEHWPTSPPRADLYAPVARLLAHPLVSPVMSKDEHWKGSPPVWIADDIAVWDKGTIPGLGGMPHCFAMLFPTSPSGKTCMKKWAQFAVDITQPDGHKTGQEAAIISGAYWYKPRQNVAQERYEVPFERLTSISDEEVRRLVSASADRAAKREEEAVRKWERDAAKLACDEAAEMAIWLDYKALQRFGPRYIQPYV</sequence>
<evidence type="ECO:0000313" key="4">
    <source>
        <dbReference type="EMBL" id="KPI44026.1"/>
    </source>
</evidence>
<dbReference type="OrthoDB" id="5354320at2759"/>
<comment type="caution">
    <text evidence="4">The sequence shown here is derived from an EMBL/GenBank/DDBJ whole genome shotgun (WGS) entry which is preliminary data.</text>
</comment>
<organism evidence="4 5">
    <name type="scientific">Cyphellophora attinorum</name>
    <dbReference type="NCBI Taxonomy" id="1664694"/>
    <lineage>
        <taxon>Eukaryota</taxon>
        <taxon>Fungi</taxon>
        <taxon>Dikarya</taxon>
        <taxon>Ascomycota</taxon>
        <taxon>Pezizomycotina</taxon>
        <taxon>Eurotiomycetes</taxon>
        <taxon>Chaetothyriomycetidae</taxon>
        <taxon>Chaetothyriales</taxon>
        <taxon>Cyphellophoraceae</taxon>
        <taxon>Cyphellophora</taxon>
    </lineage>
</organism>
<dbReference type="Gene3D" id="3.40.50.1820">
    <property type="entry name" value="alpha/beta hydrolase"/>
    <property type="match status" value="1"/>
</dbReference>
<gene>
    <name evidence="4" type="ORF">AB675_6128</name>
</gene>
<dbReference type="SUPFAM" id="SSF53474">
    <property type="entry name" value="alpha/beta-Hydrolases"/>
    <property type="match status" value="1"/>
</dbReference>
<accession>A0A0N1H9C7</accession>
<dbReference type="RefSeq" id="XP_018003989.1">
    <property type="nucleotide sequence ID" value="XM_018146394.1"/>
</dbReference>
<comment type="similarity">
    <text evidence="1">Belongs to the 'GDXG' lipolytic enzyme family.</text>
</comment>
<dbReference type="GO" id="GO:0016787">
    <property type="term" value="F:hydrolase activity"/>
    <property type="evidence" value="ECO:0007669"/>
    <property type="project" value="UniProtKB-KW"/>
</dbReference>
<dbReference type="Proteomes" id="UP000038010">
    <property type="component" value="Unassembled WGS sequence"/>
</dbReference>
<dbReference type="PANTHER" id="PTHR48081">
    <property type="entry name" value="AB HYDROLASE SUPERFAMILY PROTEIN C4A8.06C"/>
    <property type="match status" value="1"/>
</dbReference>
<keyword evidence="5" id="KW-1185">Reference proteome</keyword>
<protein>
    <submittedName>
        <fullName evidence="4">AB hydrolase superfamily protein C4A8.06c</fullName>
    </submittedName>
</protein>
<evidence type="ECO:0000313" key="5">
    <source>
        <dbReference type="Proteomes" id="UP000038010"/>
    </source>
</evidence>